<dbReference type="Proteomes" id="UP000029628">
    <property type="component" value="Unassembled WGS sequence"/>
</dbReference>
<gene>
    <name evidence="1" type="ORF">HMPREF0872_06795</name>
</gene>
<keyword evidence="2" id="KW-1185">Reference proteome</keyword>
<name>A0A096AIB7_9FIRM</name>
<evidence type="ECO:0008006" key="3">
    <source>
        <dbReference type="Google" id="ProtNLM"/>
    </source>
</evidence>
<comment type="caution">
    <text evidence="1">The sequence shown here is derived from an EMBL/GenBank/DDBJ whole genome shotgun (WGS) entry which is preliminary data.</text>
</comment>
<dbReference type="InterPro" id="IPR048813">
    <property type="entry name" value="GP7-like"/>
</dbReference>
<accession>A0A096AIB7</accession>
<dbReference type="AlphaFoldDB" id="A0A096AIB7"/>
<dbReference type="eggNOG" id="ENOG502Z83C">
    <property type="taxonomic scope" value="Bacteria"/>
</dbReference>
<organism evidence="1 2">
    <name type="scientific">Veillonella montpellierensis DNF00314</name>
    <dbReference type="NCBI Taxonomy" id="1401067"/>
    <lineage>
        <taxon>Bacteria</taxon>
        <taxon>Bacillati</taxon>
        <taxon>Bacillota</taxon>
        <taxon>Negativicutes</taxon>
        <taxon>Veillonellales</taxon>
        <taxon>Veillonellaceae</taxon>
        <taxon>Veillonella</taxon>
    </lineage>
</organism>
<dbReference type="Pfam" id="PF20911">
    <property type="entry name" value="GP7"/>
    <property type="match status" value="1"/>
</dbReference>
<evidence type="ECO:0000313" key="1">
    <source>
        <dbReference type="EMBL" id="KGF46838.1"/>
    </source>
</evidence>
<evidence type="ECO:0000313" key="2">
    <source>
        <dbReference type="Proteomes" id="UP000029628"/>
    </source>
</evidence>
<proteinExistence type="predicted"/>
<dbReference type="NCBIfam" id="NF045672">
    <property type="entry name" value="MCP_gp7_epsi_15"/>
    <property type="match status" value="1"/>
</dbReference>
<dbReference type="EMBL" id="JRNT01000026">
    <property type="protein sequence ID" value="KGF46838.1"/>
    <property type="molecule type" value="Genomic_DNA"/>
</dbReference>
<protein>
    <recommendedName>
        <fullName evidence="3">Phage capsid protein</fullName>
    </recommendedName>
</protein>
<reference evidence="1 2" key="1">
    <citation type="submission" date="2014-07" db="EMBL/GenBank/DDBJ databases">
        <authorList>
            <person name="McCorrison J."/>
            <person name="Sanka R."/>
            <person name="Torralba M."/>
            <person name="Gillis M."/>
            <person name="Haft D.H."/>
            <person name="Methe B."/>
            <person name="Sutton G."/>
            <person name="Nelson K.E."/>
        </authorList>
    </citation>
    <scope>NUCLEOTIDE SEQUENCE [LARGE SCALE GENOMIC DNA]</scope>
    <source>
        <strain evidence="1 2">DNF00314</strain>
    </source>
</reference>
<sequence>MGIIAEQRPTLLDVASRTEDLKIGAIAELLTENNEILSDMVVKEGNLPTGNKTTIRTGLPQATWRLLNYGVQPSKSKTAQITDTCGMLEAYAEVDKALADLNGNTNTFRLSEDMAFLEAMNQEMAKTLFYGDTSIDPEKFVGLAPRYNTLDVKKAETAKNVLDAKGTKNLTSIYLVVWGNNTVHGIFPKGSTAGLKHEDKGQVTIQDANGGNYEGYRTHYKWDLGLTVRDWRYVVRIANIDVTALTKDASAGADLIDLMTSAEELIPNLNAGRACWYMNRNVRTFLRKQKNEAHKYQITEGNEGGKITTEFDGIPVRRVDALINTEAQVK</sequence>
<dbReference type="RefSeq" id="WP_038152925.1">
    <property type="nucleotide sequence ID" value="NZ_JRNT01000026.1"/>
</dbReference>